<dbReference type="Pfam" id="PF16300">
    <property type="entry name" value="WD40_4"/>
    <property type="match status" value="1"/>
</dbReference>
<name>A0A6B2L4A8_9EUKA</name>
<feature type="coiled-coil region" evidence="8">
    <location>
        <begin position="419"/>
        <end position="446"/>
    </location>
</feature>
<dbReference type="GO" id="GO:0051015">
    <property type="term" value="F:actin filament binding"/>
    <property type="evidence" value="ECO:0007669"/>
    <property type="project" value="TreeGrafter"/>
</dbReference>
<dbReference type="AlphaFoldDB" id="A0A6B2L4A8"/>
<dbReference type="GO" id="GO:0007015">
    <property type="term" value="P:actin filament organization"/>
    <property type="evidence" value="ECO:0007669"/>
    <property type="project" value="TreeGrafter"/>
</dbReference>
<dbReference type="Pfam" id="PF08953">
    <property type="entry name" value="DUF1899"/>
    <property type="match status" value="1"/>
</dbReference>
<evidence type="ECO:0000256" key="7">
    <source>
        <dbReference type="RuleBase" id="RU280818"/>
    </source>
</evidence>
<dbReference type="InterPro" id="IPR036322">
    <property type="entry name" value="WD40_repeat_dom_sf"/>
</dbReference>
<evidence type="ECO:0000256" key="2">
    <source>
        <dbReference type="ARBA" id="ARBA00022574"/>
    </source>
</evidence>
<dbReference type="InterPro" id="IPR015943">
    <property type="entry name" value="WD40/YVTN_repeat-like_dom_sf"/>
</dbReference>
<dbReference type="EMBL" id="GIBP01002709">
    <property type="protein sequence ID" value="NDV31678.1"/>
    <property type="molecule type" value="Transcribed_RNA"/>
</dbReference>
<comment type="similarity">
    <text evidence="1 7">Belongs to the WD repeat coronin family.</text>
</comment>
<dbReference type="InterPro" id="IPR019775">
    <property type="entry name" value="WD40_repeat_CS"/>
</dbReference>
<dbReference type="SMART" id="SM00320">
    <property type="entry name" value="WD40"/>
    <property type="match status" value="3"/>
</dbReference>
<proteinExistence type="inferred from homology"/>
<dbReference type="InterPro" id="IPR001680">
    <property type="entry name" value="WD40_rpt"/>
</dbReference>
<dbReference type="InterPro" id="IPR015505">
    <property type="entry name" value="Coronin"/>
</dbReference>
<evidence type="ECO:0000256" key="8">
    <source>
        <dbReference type="SAM" id="Coils"/>
    </source>
</evidence>
<dbReference type="PANTHER" id="PTHR10856">
    <property type="entry name" value="CORONIN"/>
    <property type="match status" value="1"/>
</dbReference>
<evidence type="ECO:0000256" key="5">
    <source>
        <dbReference type="ARBA" id="ARBA00023203"/>
    </source>
</evidence>
<reference evidence="10" key="1">
    <citation type="journal article" date="2020" name="J. Eukaryot. Microbiol.">
        <title>De novo Sequencing, Assembly and Annotation of the Transcriptome for the Free-Living Testate Amoeba Arcella intermedia.</title>
        <authorList>
            <person name="Ribeiro G.M."/>
            <person name="Porfirio-Sousa A.L."/>
            <person name="Maurer-Alcala X.X."/>
            <person name="Katz L.A."/>
            <person name="Lahr D.J.G."/>
        </authorList>
    </citation>
    <scope>NUCLEOTIDE SEQUENCE</scope>
</reference>
<sequence>MAKFVRSSKYRHVFAGPPRKETVWDGVKLTKNAWDSNFVSVNPSWIAVSWQVGGGGAVGILNANTATKITDKVAMFTGHKGAIYDLEFSPFNDSLLATVSEDCYGKIWKIPDGGFEGPIDKEVQNLKGHQRKVGYVAWNPVAENVLATGGTDFAVKIWDVTTGDEKFSFAGHGGIINSINWSYDGSTLVSFAKDKKVRCFDPRQPGTAAEGNGHQGVKGGRALWLGKHDKIFTVGFGPSAERQYFIYDAKNLSTPLVGPVNIDSSAGVLMPFYDEDSDLLFLAGKGDGNIRYYEIEPEASPKPEVYFISQYASNEPTAAIGMMPKRGCDVNSNEIVKLFRVYGTKLEPLSFKVPRKSDLFQEDIFPDCRSDEPALTADQWYAGENSKPKTKSLQGGFVKREATSTNFQMKDDNEPVLSEADLKKENAELKKRVAYLEAEVAKLNAQLHN</sequence>
<evidence type="ECO:0000256" key="4">
    <source>
        <dbReference type="ARBA" id="ARBA00023054"/>
    </source>
</evidence>
<protein>
    <recommendedName>
        <fullName evidence="7">Coronin</fullName>
    </recommendedName>
</protein>
<feature type="repeat" description="WD" evidence="6">
    <location>
        <begin position="76"/>
        <end position="110"/>
    </location>
</feature>
<dbReference type="SMART" id="SM01167">
    <property type="entry name" value="DUF1900"/>
    <property type="match status" value="1"/>
</dbReference>
<dbReference type="SUPFAM" id="SSF50978">
    <property type="entry name" value="WD40 repeat-like"/>
    <property type="match status" value="1"/>
</dbReference>
<keyword evidence="2 6" id="KW-0853">WD repeat</keyword>
<dbReference type="PROSITE" id="PS50082">
    <property type="entry name" value="WD_REPEATS_2"/>
    <property type="match status" value="3"/>
</dbReference>
<organism evidence="10">
    <name type="scientific">Arcella intermedia</name>
    <dbReference type="NCBI Taxonomy" id="1963864"/>
    <lineage>
        <taxon>Eukaryota</taxon>
        <taxon>Amoebozoa</taxon>
        <taxon>Tubulinea</taxon>
        <taxon>Elardia</taxon>
        <taxon>Arcellinida</taxon>
        <taxon>Sphaerothecina</taxon>
        <taxon>Arcellidae</taxon>
        <taxon>Arcella</taxon>
    </lineage>
</organism>
<dbReference type="PROSITE" id="PS50294">
    <property type="entry name" value="WD_REPEATS_REGION"/>
    <property type="match status" value="1"/>
</dbReference>
<dbReference type="PROSITE" id="PS00678">
    <property type="entry name" value="WD_REPEATS_1"/>
    <property type="match status" value="1"/>
</dbReference>
<feature type="repeat" description="WD" evidence="6">
    <location>
        <begin position="169"/>
        <end position="201"/>
    </location>
</feature>
<dbReference type="PANTHER" id="PTHR10856:SF0">
    <property type="entry name" value="CORONIN"/>
    <property type="match status" value="1"/>
</dbReference>
<evidence type="ECO:0000259" key="9">
    <source>
        <dbReference type="SMART" id="SM01166"/>
    </source>
</evidence>
<dbReference type="Gene3D" id="2.130.10.10">
    <property type="entry name" value="YVTN repeat-like/Quinoprotein amine dehydrogenase"/>
    <property type="match status" value="1"/>
</dbReference>
<evidence type="ECO:0000313" key="10">
    <source>
        <dbReference type="EMBL" id="NDV31678.1"/>
    </source>
</evidence>
<keyword evidence="5" id="KW-0009">Actin-binding</keyword>
<dbReference type="SMART" id="SM01166">
    <property type="entry name" value="DUF1899"/>
    <property type="match status" value="1"/>
</dbReference>
<keyword evidence="3 7" id="KW-0677">Repeat</keyword>
<dbReference type="InterPro" id="IPR015048">
    <property type="entry name" value="DUF1899"/>
</dbReference>
<evidence type="ECO:0000256" key="3">
    <source>
        <dbReference type="ARBA" id="ARBA00022737"/>
    </source>
</evidence>
<keyword evidence="4 8" id="KW-0175">Coiled coil</keyword>
<feature type="domain" description="DUF1899" evidence="9">
    <location>
        <begin position="3"/>
        <end position="67"/>
    </location>
</feature>
<dbReference type="Pfam" id="PF00400">
    <property type="entry name" value="WD40"/>
    <property type="match status" value="3"/>
</dbReference>
<accession>A0A6B2L4A8</accession>
<evidence type="ECO:0000256" key="1">
    <source>
        <dbReference type="ARBA" id="ARBA00009482"/>
    </source>
</evidence>
<feature type="repeat" description="WD" evidence="6">
    <location>
        <begin position="126"/>
        <end position="168"/>
    </location>
</feature>
<dbReference type="FunFam" id="2.130.10.10:FF:000502">
    <property type="entry name" value="Coronin"/>
    <property type="match status" value="1"/>
</dbReference>
<evidence type="ECO:0000256" key="6">
    <source>
        <dbReference type="PROSITE-ProRule" id="PRU00221"/>
    </source>
</evidence>